<evidence type="ECO:0000313" key="2">
    <source>
        <dbReference type="Proteomes" id="UP000812277"/>
    </source>
</evidence>
<gene>
    <name evidence="1" type="ORF">K0T92_18280</name>
</gene>
<protein>
    <submittedName>
        <fullName evidence="1">Uncharacterized protein</fullName>
    </submittedName>
</protein>
<name>A0ABS7D9Y0_9BACL</name>
<accession>A0ABS7D9Y0</accession>
<evidence type="ECO:0000313" key="1">
    <source>
        <dbReference type="EMBL" id="MBW7476670.1"/>
    </source>
</evidence>
<reference evidence="1 2" key="1">
    <citation type="submission" date="2021-07" db="EMBL/GenBank/DDBJ databases">
        <title>Paenibacillus radiodurans sp. nov., isolated from the southeastern edge of Tengger Desert.</title>
        <authorList>
            <person name="Zhang G."/>
        </authorList>
    </citation>
    <scope>NUCLEOTIDE SEQUENCE [LARGE SCALE GENOMIC DNA]</scope>
    <source>
        <strain evidence="1 2">DT7-4</strain>
    </source>
</reference>
<dbReference type="Proteomes" id="UP000812277">
    <property type="component" value="Unassembled WGS sequence"/>
</dbReference>
<dbReference type="EMBL" id="JAHZIJ010000015">
    <property type="protein sequence ID" value="MBW7476670.1"/>
    <property type="molecule type" value="Genomic_DNA"/>
</dbReference>
<sequence>MNKELRMLVEDDDLRQQLLVIAARHIKLALEHSNRRTTMERKQFIIREIAILRADRDALINGVICSREINKF</sequence>
<comment type="caution">
    <text evidence="1">The sequence shown here is derived from an EMBL/GenBank/DDBJ whole genome shotgun (WGS) entry which is preliminary data.</text>
</comment>
<dbReference type="RefSeq" id="WP_219873915.1">
    <property type="nucleotide sequence ID" value="NZ_JAHZIJ010000015.1"/>
</dbReference>
<proteinExistence type="predicted"/>
<keyword evidence="2" id="KW-1185">Reference proteome</keyword>
<organism evidence="1 2">
    <name type="scientific">Paenibacillus oenotherae</name>
    <dbReference type="NCBI Taxonomy" id="1435645"/>
    <lineage>
        <taxon>Bacteria</taxon>
        <taxon>Bacillati</taxon>
        <taxon>Bacillota</taxon>
        <taxon>Bacilli</taxon>
        <taxon>Bacillales</taxon>
        <taxon>Paenibacillaceae</taxon>
        <taxon>Paenibacillus</taxon>
    </lineage>
</organism>